<sequence>MTDEQDLLDYDETDDVPRKEDKNGNNGVISIQNGSS</sequence>
<evidence type="ECO:0000256" key="1">
    <source>
        <dbReference type="SAM" id="MobiDB-lite"/>
    </source>
</evidence>
<reference evidence="2" key="1">
    <citation type="submission" date="2021-02" db="EMBL/GenBank/DDBJ databases">
        <authorList>
            <person name="Nowell W R."/>
        </authorList>
    </citation>
    <scope>NUCLEOTIDE SEQUENCE</scope>
</reference>
<organism evidence="2 3">
    <name type="scientific">Rotaria socialis</name>
    <dbReference type="NCBI Taxonomy" id="392032"/>
    <lineage>
        <taxon>Eukaryota</taxon>
        <taxon>Metazoa</taxon>
        <taxon>Spiralia</taxon>
        <taxon>Gnathifera</taxon>
        <taxon>Rotifera</taxon>
        <taxon>Eurotatoria</taxon>
        <taxon>Bdelloidea</taxon>
        <taxon>Philodinida</taxon>
        <taxon>Philodinidae</taxon>
        <taxon>Rotaria</taxon>
    </lineage>
</organism>
<accession>A0A818YBS3</accession>
<comment type="caution">
    <text evidence="2">The sequence shown here is derived from an EMBL/GenBank/DDBJ whole genome shotgun (WGS) entry which is preliminary data.</text>
</comment>
<feature type="non-terminal residue" evidence="2">
    <location>
        <position position="36"/>
    </location>
</feature>
<protein>
    <submittedName>
        <fullName evidence="2">Uncharacterized protein</fullName>
    </submittedName>
</protein>
<gene>
    <name evidence="2" type="ORF">KIK155_LOCUS29546</name>
</gene>
<evidence type="ECO:0000313" key="2">
    <source>
        <dbReference type="EMBL" id="CAF3748105.1"/>
    </source>
</evidence>
<evidence type="ECO:0000313" key="3">
    <source>
        <dbReference type="Proteomes" id="UP000663865"/>
    </source>
</evidence>
<proteinExistence type="predicted"/>
<feature type="region of interest" description="Disordered" evidence="1">
    <location>
        <begin position="1"/>
        <end position="36"/>
    </location>
</feature>
<dbReference type="EMBL" id="CAJNYV010005527">
    <property type="protein sequence ID" value="CAF3748105.1"/>
    <property type="molecule type" value="Genomic_DNA"/>
</dbReference>
<feature type="compositionally biased region" description="Acidic residues" evidence="1">
    <location>
        <begin position="1"/>
        <end position="14"/>
    </location>
</feature>
<dbReference type="Proteomes" id="UP000663865">
    <property type="component" value="Unassembled WGS sequence"/>
</dbReference>
<dbReference type="AlphaFoldDB" id="A0A818YBS3"/>
<feature type="compositionally biased region" description="Polar residues" evidence="1">
    <location>
        <begin position="24"/>
        <end position="36"/>
    </location>
</feature>
<name>A0A818YBS3_9BILA</name>